<evidence type="ECO:0000313" key="2">
    <source>
        <dbReference type="Proteomes" id="UP000790377"/>
    </source>
</evidence>
<organism evidence="1 2">
    <name type="scientific">Hygrophoropsis aurantiaca</name>
    <dbReference type="NCBI Taxonomy" id="72124"/>
    <lineage>
        <taxon>Eukaryota</taxon>
        <taxon>Fungi</taxon>
        <taxon>Dikarya</taxon>
        <taxon>Basidiomycota</taxon>
        <taxon>Agaricomycotina</taxon>
        <taxon>Agaricomycetes</taxon>
        <taxon>Agaricomycetidae</taxon>
        <taxon>Boletales</taxon>
        <taxon>Coniophorineae</taxon>
        <taxon>Hygrophoropsidaceae</taxon>
        <taxon>Hygrophoropsis</taxon>
    </lineage>
</organism>
<comment type="caution">
    <text evidence="1">The sequence shown here is derived from an EMBL/GenBank/DDBJ whole genome shotgun (WGS) entry which is preliminary data.</text>
</comment>
<proteinExistence type="predicted"/>
<sequence length="675" mass="76123">MYEPALTCSPHSWLVKARLVTDGNFSAQHMKMKNPEDDVSLTDGEGYMTTEGPYAEHISTAVESKQKSYCNNHRAVNAALCNRVNLRATAVGAVACARHGNFVPGSVVDFQKGERQMNIDYAICKALNYNTEGMDQALIIYDVACQWCIHFLERVENAPALSIPDRMKIIAAVGKFHLSAHKLECFAQFSLNFVEGAGQIDGEILETLWAPFNKISSTARSMSQAHRREVYDDHMRDSNWKKLIGIINTLLKKYVRAMKGVEETKEPFQALSSSLNQADVEKWTLEERKASKERGEALNVYQLRFDKAPNMADIRLALTVNGSGETGQTGSVAWLVSGINLENDQDSLRSEIRKFPSDATVPQKVQIEQKRQRLLTRILKFHQTADTMTEGADHGARATVHVDDQAFVLNEGGLDWSEVVISDDSNVQQPEEEGDSAESAETMGIWMPSSMDSEKAMELGLEKLQEDELQLRIGQANDALEGLRMALGQKAVLYRKTLRSANSVATGTRSKKLIEQVNAKINRHVRSYLRARKVIQKFSKDPSIVAKYKDILPADLSVNKDVTEENRYGQGSDKMAWFWVAGEQNEQSDGWMNEFYRVNWLKAKARYLRWEEELVIVKHEMSWTINWFNGRRDKWRELAKLGSDPGQKAYAEKQIAMWGAFSENATEAFDGKAVV</sequence>
<dbReference type="Proteomes" id="UP000790377">
    <property type="component" value="Unassembled WGS sequence"/>
</dbReference>
<accession>A0ACB7ZY98</accession>
<reference evidence="1" key="1">
    <citation type="journal article" date="2021" name="New Phytol.">
        <title>Evolutionary innovations through gain and loss of genes in the ectomycorrhizal Boletales.</title>
        <authorList>
            <person name="Wu G."/>
            <person name="Miyauchi S."/>
            <person name="Morin E."/>
            <person name="Kuo A."/>
            <person name="Drula E."/>
            <person name="Varga T."/>
            <person name="Kohler A."/>
            <person name="Feng B."/>
            <person name="Cao Y."/>
            <person name="Lipzen A."/>
            <person name="Daum C."/>
            <person name="Hundley H."/>
            <person name="Pangilinan J."/>
            <person name="Johnson J."/>
            <person name="Barry K."/>
            <person name="LaButti K."/>
            <person name="Ng V."/>
            <person name="Ahrendt S."/>
            <person name="Min B."/>
            <person name="Choi I.G."/>
            <person name="Park H."/>
            <person name="Plett J.M."/>
            <person name="Magnuson J."/>
            <person name="Spatafora J.W."/>
            <person name="Nagy L.G."/>
            <person name="Henrissat B."/>
            <person name="Grigoriev I.V."/>
            <person name="Yang Z.L."/>
            <person name="Xu J."/>
            <person name="Martin F.M."/>
        </authorList>
    </citation>
    <scope>NUCLEOTIDE SEQUENCE</scope>
    <source>
        <strain evidence="1">ATCC 28755</strain>
    </source>
</reference>
<dbReference type="EMBL" id="MU268051">
    <property type="protein sequence ID" value="KAH7906220.1"/>
    <property type="molecule type" value="Genomic_DNA"/>
</dbReference>
<name>A0ACB7ZY98_9AGAM</name>
<keyword evidence="2" id="KW-1185">Reference proteome</keyword>
<gene>
    <name evidence="1" type="ORF">BJ138DRAFT_1016595</name>
</gene>
<evidence type="ECO:0000313" key="1">
    <source>
        <dbReference type="EMBL" id="KAH7906220.1"/>
    </source>
</evidence>
<protein>
    <submittedName>
        <fullName evidence="1">Uncharacterized protein</fullName>
    </submittedName>
</protein>